<keyword evidence="3" id="KW-1185">Reference proteome</keyword>
<reference evidence="2 3" key="1">
    <citation type="submission" date="2017-08" db="EMBL/GenBank/DDBJ databases">
        <title>Acidophilic green algal genome provides insights into adaptation to an acidic environment.</title>
        <authorList>
            <person name="Hirooka S."/>
            <person name="Hirose Y."/>
            <person name="Kanesaki Y."/>
            <person name="Higuchi S."/>
            <person name="Fujiwara T."/>
            <person name="Onuma R."/>
            <person name="Era A."/>
            <person name="Ohbayashi R."/>
            <person name="Uzuka A."/>
            <person name="Nozaki H."/>
            <person name="Yoshikawa H."/>
            <person name="Miyagishima S.Y."/>
        </authorList>
    </citation>
    <scope>NUCLEOTIDE SEQUENCE [LARGE SCALE GENOMIC DNA]</scope>
    <source>
        <strain evidence="2 3">NIES-2499</strain>
    </source>
</reference>
<name>A0A250XA66_9CHLO</name>
<dbReference type="PANTHER" id="PTHR12398:SF20">
    <property type="entry name" value="PROTEIN PHOSPHATASE 1 REGULATORY INHIBITOR SUBUNIT 2"/>
    <property type="match status" value="1"/>
</dbReference>
<dbReference type="AlphaFoldDB" id="A0A250XA66"/>
<dbReference type="GO" id="GO:0009966">
    <property type="term" value="P:regulation of signal transduction"/>
    <property type="evidence" value="ECO:0007669"/>
    <property type="project" value="InterPro"/>
</dbReference>
<evidence type="ECO:0000313" key="2">
    <source>
        <dbReference type="EMBL" id="GAX79650.1"/>
    </source>
</evidence>
<feature type="compositionally biased region" description="Low complexity" evidence="1">
    <location>
        <begin position="115"/>
        <end position="136"/>
    </location>
</feature>
<sequence>MGLQPEVPRTMSKKIVWDEENLAENERIKATLPQVKINEPKTPWNELLPEDGLDLPPLSLDGEDVAPIPSNCHELPQPLNSDPVVPMVVTAESPVDSSTMRQLTHLPESDRIDPNTRSSENSTRLSSNSSNTASCNKFESLRKSHYNMKSALTSKLEDEEEDEEDEEAATPADAVTPGDDEIPAMAIESDNKDMQH</sequence>
<organism evidence="2 3">
    <name type="scientific">Chlamydomonas eustigma</name>
    <dbReference type="NCBI Taxonomy" id="1157962"/>
    <lineage>
        <taxon>Eukaryota</taxon>
        <taxon>Viridiplantae</taxon>
        <taxon>Chlorophyta</taxon>
        <taxon>core chlorophytes</taxon>
        <taxon>Chlorophyceae</taxon>
        <taxon>CS clade</taxon>
        <taxon>Chlamydomonadales</taxon>
        <taxon>Chlamydomonadaceae</taxon>
        <taxon>Chlamydomonas</taxon>
    </lineage>
</organism>
<evidence type="ECO:0008006" key="4">
    <source>
        <dbReference type="Google" id="ProtNLM"/>
    </source>
</evidence>
<protein>
    <recommendedName>
        <fullName evidence="4">Protein phosphatase inhibitor 2 (IPP-2)</fullName>
    </recommendedName>
</protein>
<dbReference type="OrthoDB" id="551302at2759"/>
<evidence type="ECO:0000313" key="3">
    <source>
        <dbReference type="Proteomes" id="UP000232323"/>
    </source>
</evidence>
<dbReference type="EMBL" id="BEGY01000044">
    <property type="protein sequence ID" value="GAX79650.1"/>
    <property type="molecule type" value="Genomic_DNA"/>
</dbReference>
<evidence type="ECO:0000256" key="1">
    <source>
        <dbReference type="SAM" id="MobiDB-lite"/>
    </source>
</evidence>
<gene>
    <name evidence="2" type="ORF">CEUSTIGMA_g7091.t1</name>
</gene>
<dbReference type="Proteomes" id="UP000232323">
    <property type="component" value="Unassembled WGS sequence"/>
</dbReference>
<comment type="caution">
    <text evidence="2">The sequence shown here is derived from an EMBL/GenBank/DDBJ whole genome shotgun (WGS) entry which is preliminary data.</text>
</comment>
<accession>A0A250XA66</accession>
<feature type="region of interest" description="Disordered" evidence="1">
    <location>
        <begin position="42"/>
        <end position="136"/>
    </location>
</feature>
<proteinExistence type="predicted"/>
<dbReference type="InterPro" id="IPR007062">
    <property type="entry name" value="PPI-2"/>
</dbReference>
<dbReference type="PANTHER" id="PTHR12398">
    <property type="entry name" value="PROTEIN PHOSPHATASE INHIBITOR"/>
    <property type="match status" value="1"/>
</dbReference>
<dbReference type="GO" id="GO:0004864">
    <property type="term" value="F:protein phosphatase inhibitor activity"/>
    <property type="evidence" value="ECO:0007669"/>
    <property type="project" value="InterPro"/>
</dbReference>
<feature type="region of interest" description="Disordered" evidence="1">
    <location>
        <begin position="150"/>
        <end position="196"/>
    </location>
</feature>
<feature type="compositionally biased region" description="Acidic residues" evidence="1">
    <location>
        <begin position="157"/>
        <end position="168"/>
    </location>
</feature>
<dbReference type="Pfam" id="PF04979">
    <property type="entry name" value="IPP-2"/>
    <property type="match status" value="1"/>
</dbReference>